<evidence type="ECO:0000313" key="4">
    <source>
        <dbReference type="Proteomes" id="UP000019150"/>
    </source>
</evidence>
<feature type="signal peptide" evidence="1">
    <location>
        <begin position="1"/>
        <end position="27"/>
    </location>
</feature>
<keyword evidence="4" id="KW-1185">Reference proteome</keyword>
<dbReference type="Proteomes" id="UP000019150">
    <property type="component" value="Chromosome"/>
</dbReference>
<keyword evidence="1" id="KW-0732">Signal</keyword>
<evidence type="ECO:0000256" key="1">
    <source>
        <dbReference type="SAM" id="SignalP"/>
    </source>
</evidence>
<dbReference type="InterPro" id="IPR025419">
    <property type="entry name" value="DUF4142"/>
</dbReference>
<protein>
    <recommendedName>
        <fullName evidence="2">DUF4142 domain-containing protein</fullName>
    </recommendedName>
</protein>
<reference evidence="3 4" key="1">
    <citation type="journal article" date="2014" name="Appl. Environ. Microbiol.">
        <title>Insights into the Microbial Degradation of Rubber and Gutta-Percha by Analysis of the Complete Genome of Nocardia nova SH22a.</title>
        <authorList>
            <person name="Luo Q."/>
            <person name="Hiessl S."/>
            <person name="Poehlein A."/>
            <person name="Daniel R."/>
            <person name="Steinbuchel A."/>
        </authorList>
    </citation>
    <scope>NUCLEOTIDE SEQUENCE [LARGE SCALE GENOMIC DNA]</scope>
    <source>
        <strain evidence="3">SH22a</strain>
    </source>
</reference>
<dbReference type="PANTHER" id="PTHR38593">
    <property type="entry name" value="BLR2558 PROTEIN"/>
    <property type="match status" value="1"/>
</dbReference>
<dbReference type="STRING" id="1415166.NONO_c35610"/>
<evidence type="ECO:0000313" key="3">
    <source>
        <dbReference type="EMBL" id="AHH18348.1"/>
    </source>
</evidence>
<evidence type="ECO:0000259" key="2">
    <source>
        <dbReference type="Pfam" id="PF13628"/>
    </source>
</evidence>
<sequence length="174" mass="17905">MRSPHRLLLTTAVAAGIGLATPVVGNAAPPPLAPQDQQFLVAAHQGNLAEIASGARAAAMGSCTQVRDIGAMFVADHSRLEAVGGEVAVANGVALPLSPSPDQVQQMTDTDRKTGHDFDLAWLHMQEGFHTQTLQAVTAEQADGAAPQVTAVADGAAPVVEHHLALIRDALSVC</sequence>
<dbReference type="OrthoDB" id="4567117at2"/>
<name>W5TH94_9NOCA</name>
<feature type="domain" description="DUF4142" evidence="2">
    <location>
        <begin position="35"/>
        <end position="167"/>
    </location>
</feature>
<gene>
    <name evidence="3" type="ORF">NONO_c35610</name>
</gene>
<dbReference type="PANTHER" id="PTHR38593:SF1">
    <property type="entry name" value="BLR2558 PROTEIN"/>
    <property type="match status" value="1"/>
</dbReference>
<dbReference type="eggNOG" id="COG3652">
    <property type="taxonomic scope" value="Bacteria"/>
</dbReference>
<accession>W5TH94</accession>
<feature type="chain" id="PRO_5004871713" description="DUF4142 domain-containing protein" evidence="1">
    <location>
        <begin position="28"/>
        <end position="174"/>
    </location>
</feature>
<organism evidence="3 4">
    <name type="scientific">Nocardia nova SH22a</name>
    <dbReference type="NCBI Taxonomy" id="1415166"/>
    <lineage>
        <taxon>Bacteria</taxon>
        <taxon>Bacillati</taxon>
        <taxon>Actinomycetota</taxon>
        <taxon>Actinomycetes</taxon>
        <taxon>Mycobacteriales</taxon>
        <taxon>Nocardiaceae</taxon>
        <taxon>Nocardia</taxon>
    </lineage>
</organism>
<dbReference type="HOGENOM" id="CLU_079636_2_0_11"/>
<dbReference type="RefSeq" id="WP_081769315.1">
    <property type="nucleotide sequence ID" value="NZ_CP006850.1"/>
</dbReference>
<dbReference type="AlphaFoldDB" id="W5TH94"/>
<dbReference type="Pfam" id="PF13628">
    <property type="entry name" value="DUF4142"/>
    <property type="match status" value="1"/>
</dbReference>
<proteinExistence type="predicted"/>
<dbReference type="PATRIC" id="fig|1415166.3.peg.3653"/>
<dbReference type="KEGG" id="nno:NONO_c35610"/>
<dbReference type="EMBL" id="CP006850">
    <property type="protein sequence ID" value="AHH18348.1"/>
    <property type="molecule type" value="Genomic_DNA"/>
</dbReference>